<gene>
    <name evidence="1" type="ORF">HK413_06055</name>
</gene>
<evidence type="ECO:0000313" key="2">
    <source>
        <dbReference type="Proteomes" id="UP000566071"/>
    </source>
</evidence>
<name>A0ABX1W3I3_9SPHI</name>
<reference evidence="1 2" key="1">
    <citation type="submission" date="2020-05" db="EMBL/GenBank/DDBJ databases">
        <authorList>
            <person name="Khan S.A."/>
            <person name="Jeon C.O."/>
            <person name="Chun B.H."/>
        </authorList>
    </citation>
    <scope>NUCLEOTIDE SEQUENCE [LARGE SCALE GENOMIC DNA]</scope>
    <source>
        <strain evidence="1 2">S1162</strain>
    </source>
</reference>
<organism evidence="1 2">
    <name type="scientific">Mucilaginibacter humi</name>
    <dbReference type="NCBI Taxonomy" id="2732510"/>
    <lineage>
        <taxon>Bacteria</taxon>
        <taxon>Pseudomonadati</taxon>
        <taxon>Bacteroidota</taxon>
        <taxon>Sphingobacteriia</taxon>
        <taxon>Sphingobacteriales</taxon>
        <taxon>Sphingobacteriaceae</taxon>
        <taxon>Mucilaginibacter</taxon>
    </lineage>
</organism>
<dbReference type="EMBL" id="JABFCR010000021">
    <property type="protein sequence ID" value="NNU33814.1"/>
    <property type="molecule type" value="Genomic_DNA"/>
</dbReference>
<keyword evidence="2" id="KW-1185">Reference proteome</keyword>
<dbReference type="Proteomes" id="UP000566071">
    <property type="component" value="Unassembled WGS sequence"/>
</dbReference>
<accession>A0ABX1W3I3</accession>
<protein>
    <recommendedName>
        <fullName evidence="3">Outer membrane protein beta-barrel domain-containing protein</fullName>
    </recommendedName>
</protein>
<proteinExistence type="predicted"/>
<sequence length="204" mass="22023">MYRRTLTVFGALNYLIKLNIMKTQTSKLLITALTALTLFICTNVNAQSVPKSNWRFGVGVDGLLPVGNTANTLNFGLGLTPRLQYGLSDKVALTFTSGIYHFFPKTVTYPATGSFPGFTTKYKSDIIPVKVGAKFFMGSNFYFGAEFGAGFEVAEGGGSVHFIAAPSIGYATKRWDIGARYENLSGNGYSDGIIGLRVAYGFGL</sequence>
<evidence type="ECO:0000313" key="1">
    <source>
        <dbReference type="EMBL" id="NNU33814.1"/>
    </source>
</evidence>
<dbReference type="RefSeq" id="WP_175269499.1">
    <property type="nucleotide sequence ID" value="NZ_JABFCR010000021.1"/>
</dbReference>
<comment type="caution">
    <text evidence="1">The sequence shown here is derived from an EMBL/GenBank/DDBJ whole genome shotgun (WGS) entry which is preliminary data.</text>
</comment>
<evidence type="ECO:0008006" key="3">
    <source>
        <dbReference type="Google" id="ProtNLM"/>
    </source>
</evidence>